<dbReference type="EMBL" id="JACTNZ010000001">
    <property type="protein sequence ID" value="KAG5567157.1"/>
    <property type="molecule type" value="Genomic_DNA"/>
</dbReference>
<gene>
    <name evidence="2" type="ORF">RHGRI_002649</name>
</gene>
<dbReference type="SUPFAM" id="SSF55895">
    <property type="entry name" value="Ribonuclease Rh-like"/>
    <property type="match status" value="1"/>
</dbReference>
<feature type="compositionally biased region" description="Basic and acidic residues" evidence="1">
    <location>
        <begin position="8"/>
        <end position="19"/>
    </location>
</feature>
<dbReference type="GO" id="GO:0003723">
    <property type="term" value="F:RNA binding"/>
    <property type="evidence" value="ECO:0007669"/>
    <property type="project" value="InterPro"/>
</dbReference>
<comment type="caution">
    <text evidence="2">The sequence shown here is derived from an EMBL/GenBank/DDBJ whole genome shotgun (WGS) entry which is preliminary data.</text>
</comment>
<evidence type="ECO:0000313" key="3">
    <source>
        <dbReference type="Proteomes" id="UP000823749"/>
    </source>
</evidence>
<dbReference type="AlphaFoldDB" id="A0AAV6LQ97"/>
<dbReference type="Gene3D" id="3.90.730.10">
    <property type="entry name" value="Ribonuclease T2-like"/>
    <property type="match status" value="1"/>
</dbReference>
<keyword evidence="3" id="KW-1185">Reference proteome</keyword>
<name>A0AAV6LQ97_9ERIC</name>
<evidence type="ECO:0000313" key="2">
    <source>
        <dbReference type="EMBL" id="KAG5567157.1"/>
    </source>
</evidence>
<dbReference type="Proteomes" id="UP000823749">
    <property type="component" value="Chromosome 1"/>
</dbReference>
<sequence>MWIPATEAMREKDETEKAKGQSQCGKMLRLASYEKKRSGGEQQSKPQSKDVPLELLKCSNRVYDPYIFHFKSVLSNICCTADGLWPDYNDGSWPSCCTRSNFDIEKKSMARAHFQLFVMNMSTFLQHLTSISSTMLR</sequence>
<evidence type="ECO:0000256" key="1">
    <source>
        <dbReference type="SAM" id="MobiDB-lite"/>
    </source>
</evidence>
<proteinExistence type="predicted"/>
<reference evidence="2" key="1">
    <citation type="submission" date="2020-08" db="EMBL/GenBank/DDBJ databases">
        <title>Plant Genome Project.</title>
        <authorList>
            <person name="Zhang R.-G."/>
        </authorList>
    </citation>
    <scope>NUCLEOTIDE SEQUENCE</scope>
    <source>
        <strain evidence="2">WSP0</strain>
        <tissue evidence="2">Leaf</tissue>
    </source>
</reference>
<dbReference type="InterPro" id="IPR036430">
    <property type="entry name" value="RNase_T2-like_sf"/>
</dbReference>
<feature type="region of interest" description="Disordered" evidence="1">
    <location>
        <begin position="1"/>
        <end position="26"/>
    </location>
</feature>
<organism evidence="2 3">
    <name type="scientific">Rhododendron griersonianum</name>
    <dbReference type="NCBI Taxonomy" id="479676"/>
    <lineage>
        <taxon>Eukaryota</taxon>
        <taxon>Viridiplantae</taxon>
        <taxon>Streptophyta</taxon>
        <taxon>Embryophyta</taxon>
        <taxon>Tracheophyta</taxon>
        <taxon>Spermatophyta</taxon>
        <taxon>Magnoliopsida</taxon>
        <taxon>eudicotyledons</taxon>
        <taxon>Gunneridae</taxon>
        <taxon>Pentapetalae</taxon>
        <taxon>asterids</taxon>
        <taxon>Ericales</taxon>
        <taxon>Ericaceae</taxon>
        <taxon>Ericoideae</taxon>
        <taxon>Rhodoreae</taxon>
        <taxon>Rhododendron</taxon>
    </lineage>
</organism>
<accession>A0AAV6LQ97</accession>
<protein>
    <submittedName>
        <fullName evidence="2">Uncharacterized protein</fullName>
    </submittedName>
</protein>
<dbReference type="GO" id="GO:0033897">
    <property type="term" value="F:ribonuclease T2 activity"/>
    <property type="evidence" value="ECO:0007669"/>
    <property type="project" value="InterPro"/>
</dbReference>